<keyword evidence="4" id="KW-1185">Reference proteome</keyword>
<dbReference type="InterPro" id="IPR015421">
    <property type="entry name" value="PyrdxlP-dep_Trfase_major"/>
</dbReference>
<dbReference type="EMBL" id="JAAKZI010000026">
    <property type="protein sequence ID" value="NGN84577.1"/>
    <property type="molecule type" value="Genomic_DNA"/>
</dbReference>
<accession>A0ABX0DCD3</accession>
<evidence type="ECO:0000313" key="3">
    <source>
        <dbReference type="EMBL" id="NGN84577.1"/>
    </source>
</evidence>
<evidence type="ECO:0000256" key="1">
    <source>
        <dbReference type="ARBA" id="ARBA00023002"/>
    </source>
</evidence>
<dbReference type="InterPro" id="IPR023010">
    <property type="entry name" value="GcvPA"/>
</dbReference>
<gene>
    <name evidence="3" type="ORF">G6N77_14085</name>
</gene>
<dbReference type="RefSeq" id="WP_165182801.1">
    <property type="nucleotide sequence ID" value="NZ_JAAKZI010000026.1"/>
</dbReference>
<dbReference type="NCBIfam" id="NF001696">
    <property type="entry name" value="PRK00451.1"/>
    <property type="match status" value="1"/>
</dbReference>
<dbReference type="InterPro" id="IPR049315">
    <property type="entry name" value="GDC-P_N"/>
</dbReference>
<evidence type="ECO:0000259" key="2">
    <source>
        <dbReference type="Pfam" id="PF02347"/>
    </source>
</evidence>
<proteinExistence type="predicted"/>
<feature type="domain" description="Glycine cleavage system P-protein N-terminal" evidence="2">
    <location>
        <begin position="18"/>
        <end position="448"/>
    </location>
</feature>
<dbReference type="PANTHER" id="PTHR42806:SF1">
    <property type="entry name" value="GLYCINE DEHYDROGENASE (DECARBOXYLATING)"/>
    <property type="match status" value="1"/>
</dbReference>
<dbReference type="Proteomes" id="UP000479226">
    <property type="component" value="Unassembled WGS sequence"/>
</dbReference>
<comment type="caution">
    <text evidence="3">The sequence shown here is derived from an EMBL/GenBank/DDBJ whole genome shotgun (WGS) entry which is preliminary data.</text>
</comment>
<name>A0ABX0DCD3_9MICC</name>
<dbReference type="Gene3D" id="3.90.1150.10">
    <property type="entry name" value="Aspartate Aminotransferase, domain 1"/>
    <property type="match status" value="1"/>
</dbReference>
<reference evidence="3 4" key="1">
    <citation type="submission" date="2020-02" db="EMBL/GenBank/DDBJ databases">
        <title>Genome sequence of the type strain DSM 27180 of Arthrobacter silviterrae.</title>
        <authorList>
            <person name="Gao J."/>
            <person name="Sun J."/>
        </authorList>
    </citation>
    <scope>NUCLEOTIDE SEQUENCE [LARGE SCALE GENOMIC DNA]</scope>
    <source>
        <strain evidence="3 4">DSM 27180</strain>
    </source>
</reference>
<organism evidence="3 4">
    <name type="scientific">Arthrobacter silviterrae</name>
    <dbReference type="NCBI Taxonomy" id="2026658"/>
    <lineage>
        <taxon>Bacteria</taxon>
        <taxon>Bacillati</taxon>
        <taxon>Actinomycetota</taxon>
        <taxon>Actinomycetes</taxon>
        <taxon>Micrococcales</taxon>
        <taxon>Micrococcaceae</taxon>
        <taxon>Arthrobacter</taxon>
    </lineage>
</organism>
<dbReference type="PANTHER" id="PTHR42806">
    <property type="entry name" value="GLYCINE CLEAVAGE SYSTEM P-PROTEIN"/>
    <property type="match status" value="1"/>
</dbReference>
<dbReference type="EC" id="1.4.4.2" evidence="3"/>
<dbReference type="InterPro" id="IPR015422">
    <property type="entry name" value="PyrdxlP-dep_Trfase_small"/>
</dbReference>
<dbReference type="InterPro" id="IPR015424">
    <property type="entry name" value="PyrdxlP-dep_Trfase"/>
</dbReference>
<dbReference type="Pfam" id="PF02347">
    <property type="entry name" value="GDC-P"/>
    <property type="match status" value="1"/>
</dbReference>
<keyword evidence="1 3" id="KW-0560">Oxidoreductase</keyword>
<sequence length="456" mass="48079">MNNPVTHPYIPNTVPAVREEILAAVGAADIEEFYADIPSSLRVQGSLNLPAPLLSEAELERHVSGLLNKNTSTREALSFLGAGTYNHYVPSVVDEVIGRSEFLTAYAGEPYEDHGRFQALFEYQSMMGELLNMDVVNVPTYDGMQATATALAMAGRITGRRGIVLVSDANPDLVSKVTDYVRSFMDLTIIPSSNGTADLAAAEQAIGADTAAVWIQTPSFHGALEEQGARLAQLAHDAGALAVVGTDPIAYGALTPPADWGADIVCGDIQSLGIHQWFGGGRGGFIAVHDDPTFVLEMPSRLFGLESTDVPGEYGFGDVAWDRTSFALREEGKEWVGTAAALWGIAAGVYLASMGPTGMAELGETLLARTAYAAQQLASVDGLELSDSALHLREIAVDFSNASLTSTAAVAALRARGIEPGVVLPGNRLLVCVTEQVTAADIDTLAATLTAVLKEN</sequence>
<dbReference type="GO" id="GO:0004375">
    <property type="term" value="F:glycine dehydrogenase (decarboxylating) activity"/>
    <property type="evidence" value="ECO:0007669"/>
    <property type="project" value="UniProtKB-EC"/>
</dbReference>
<dbReference type="SUPFAM" id="SSF53383">
    <property type="entry name" value="PLP-dependent transferases"/>
    <property type="match status" value="1"/>
</dbReference>
<protein>
    <submittedName>
        <fullName evidence="3">Aminomethyl-transferring glycine dehydrogenase subunit GcvPA</fullName>
        <ecNumber evidence="3">1.4.4.2</ecNumber>
    </submittedName>
</protein>
<evidence type="ECO:0000313" key="4">
    <source>
        <dbReference type="Proteomes" id="UP000479226"/>
    </source>
</evidence>
<dbReference type="Gene3D" id="3.40.640.10">
    <property type="entry name" value="Type I PLP-dependent aspartate aminotransferase-like (Major domain)"/>
    <property type="match status" value="1"/>
</dbReference>